<reference evidence="2" key="1">
    <citation type="journal article" date="2020" name="Stud. Mycol.">
        <title>101 Dothideomycetes genomes: a test case for predicting lifestyles and emergence of pathogens.</title>
        <authorList>
            <person name="Haridas S."/>
            <person name="Albert R."/>
            <person name="Binder M."/>
            <person name="Bloem J."/>
            <person name="Labutti K."/>
            <person name="Salamov A."/>
            <person name="Andreopoulos B."/>
            <person name="Baker S."/>
            <person name="Barry K."/>
            <person name="Bills G."/>
            <person name="Bluhm B."/>
            <person name="Cannon C."/>
            <person name="Castanera R."/>
            <person name="Culley D."/>
            <person name="Daum C."/>
            <person name="Ezra D."/>
            <person name="Gonzalez J."/>
            <person name="Henrissat B."/>
            <person name="Kuo A."/>
            <person name="Liang C."/>
            <person name="Lipzen A."/>
            <person name="Lutzoni F."/>
            <person name="Magnuson J."/>
            <person name="Mondo S."/>
            <person name="Nolan M."/>
            <person name="Ohm R."/>
            <person name="Pangilinan J."/>
            <person name="Park H.-J."/>
            <person name="Ramirez L."/>
            <person name="Alfaro M."/>
            <person name="Sun H."/>
            <person name="Tritt A."/>
            <person name="Yoshinaga Y."/>
            <person name="Zwiers L.-H."/>
            <person name="Turgeon B."/>
            <person name="Goodwin S."/>
            <person name="Spatafora J."/>
            <person name="Crous P."/>
            <person name="Grigoriev I."/>
        </authorList>
    </citation>
    <scope>NUCLEOTIDE SEQUENCE</scope>
    <source>
        <strain evidence="2">CBS 690.94</strain>
    </source>
</reference>
<protein>
    <recommendedName>
        <fullName evidence="1">2EXR domain-containing protein</fullName>
    </recommendedName>
</protein>
<comment type="caution">
    <text evidence="2">The sequence shown here is derived from an EMBL/GenBank/DDBJ whole genome shotgun (WGS) entry which is preliminary data.</text>
</comment>
<dbReference type="PANTHER" id="PTHR35910:SF1">
    <property type="entry name" value="2EXR DOMAIN-CONTAINING PROTEIN"/>
    <property type="match status" value="1"/>
</dbReference>
<accession>A0A9P4UGF1</accession>
<evidence type="ECO:0000313" key="2">
    <source>
        <dbReference type="EMBL" id="KAF2448463.1"/>
    </source>
</evidence>
<name>A0A9P4UGF1_9PLEO</name>
<dbReference type="OrthoDB" id="3473305at2759"/>
<sequence length="221" mass="25966">MATFHQFPRLPFELRARIWALTVEPRTVEVSFWPLIGDCWLVSRTPVPAPLQACRDSRRELQGQYEQAFADLDTLPLLERRYIWVNFDMDLIDIGKWEFYIFRPVKKAIQRLKFEREHTEDFCRLELDDLRKFTNLREIHVVCTEGLFGWSGALEGGYWPCDAEKVRLIDCDGTVMKPSKVDEMVISKYREISAQEGYDYDSGLPLGCDEDYIECDDVHII</sequence>
<dbReference type="Proteomes" id="UP000799764">
    <property type="component" value="Unassembled WGS sequence"/>
</dbReference>
<organism evidence="2 3">
    <name type="scientific">Karstenula rhodostoma CBS 690.94</name>
    <dbReference type="NCBI Taxonomy" id="1392251"/>
    <lineage>
        <taxon>Eukaryota</taxon>
        <taxon>Fungi</taxon>
        <taxon>Dikarya</taxon>
        <taxon>Ascomycota</taxon>
        <taxon>Pezizomycotina</taxon>
        <taxon>Dothideomycetes</taxon>
        <taxon>Pleosporomycetidae</taxon>
        <taxon>Pleosporales</taxon>
        <taxon>Massarineae</taxon>
        <taxon>Didymosphaeriaceae</taxon>
        <taxon>Karstenula</taxon>
    </lineage>
</organism>
<dbReference type="PANTHER" id="PTHR35910">
    <property type="entry name" value="2EXR DOMAIN-CONTAINING PROTEIN"/>
    <property type="match status" value="1"/>
</dbReference>
<gene>
    <name evidence="2" type="ORF">P171DRAFT_517990</name>
</gene>
<proteinExistence type="predicted"/>
<keyword evidence="3" id="KW-1185">Reference proteome</keyword>
<dbReference type="EMBL" id="MU001495">
    <property type="protein sequence ID" value="KAF2448463.1"/>
    <property type="molecule type" value="Genomic_DNA"/>
</dbReference>
<evidence type="ECO:0000259" key="1">
    <source>
        <dbReference type="Pfam" id="PF20150"/>
    </source>
</evidence>
<evidence type="ECO:0000313" key="3">
    <source>
        <dbReference type="Proteomes" id="UP000799764"/>
    </source>
</evidence>
<dbReference type="InterPro" id="IPR045518">
    <property type="entry name" value="2EXR"/>
</dbReference>
<dbReference type="AlphaFoldDB" id="A0A9P4UGF1"/>
<feature type="domain" description="2EXR" evidence="1">
    <location>
        <begin position="4"/>
        <end position="92"/>
    </location>
</feature>
<dbReference type="Pfam" id="PF20150">
    <property type="entry name" value="2EXR"/>
    <property type="match status" value="1"/>
</dbReference>